<gene>
    <name evidence="6" type="ORF">N0F65_010385</name>
</gene>
<dbReference type="InterPro" id="IPR036440">
    <property type="entry name" value="Peptidase_C15-like_sf"/>
</dbReference>
<reference evidence="6" key="2">
    <citation type="journal article" date="2023" name="Microbiol Resour">
        <title>Decontamination and Annotation of the Draft Genome Sequence of the Oomycete Lagenidium giganteum ARSEF 373.</title>
        <authorList>
            <person name="Morgan W.R."/>
            <person name="Tartar A."/>
        </authorList>
    </citation>
    <scope>NUCLEOTIDE SEQUENCE</scope>
    <source>
        <strain evidence="6">ARSEF 373</strain>
    </source>
</reference>
<evidence type="ECO:0000256" key="4">
    <source>
        <dbReference type="ARBA" id="ARBA00022801"/>
    </source>
</evidence>
<keyword evidence="4" id="KW-0378">Hydrolase</keyword>
<dbReference type="Proteomes" id="UP001146120">
    <property type="component" value="Unassembled WGS sequence"/>
</dbReference>
<evidence type="ECO:0000256" key="3">
    <source>
        <dbReference type="ARBA" id="ARBA00022670"/>
    </source>
</evidence>
<dbReference type="EMBL" id="DAKRPA010000142">
    <property type="protein sequence ID" value="DAZ97223.1"/>
    <property type="molecule type" value="Genomic_DNA"/>
</dbReference>
<evidence type="ECO:0000313" key="6">
    <source>
        <dbReference type="EMBL" id="DAZ97223.1"/>
    </source>
</evidence>
<evidence type="ECO:0000256" key="5">
    <source>
        <dbReference type="ARBA" id="ARBA00022807"/>
    </source>
</evidence>
<keyword evidence="2" id="KW-0963">Cytoplasm</keyword>
<proteinExistence type="inferred from homology"/>
<keyword evidence="3" id="KW-0645">Protease</keyword>
<sequence length="180" mass="19880">MTNVYVTGFGKFPGMLNNPTTPLAQNLANDPNVKSSKVLETSAEGSREMVSPFRTEAENSGRQTVFLHMGVEPGAQTYAVEQTAYNLADFTIPDERGWSPRRQPIEQGGPQQINSDLQVRQVIGGTQPESARAQPSTDPGRYVCNYIYYQSLRWAAQVEAQGKTKVRSCVITLLEINTSH</sequence>
<dbReference type="PANTHER" id="PTHR23402:SF1">
    <property type="entry name" value="PYROGLUTAMYL-PEPTIDASE I"/>
    <property type="match status" value="1"/>
</dbReference>
<dbReference type="PANTHER" id="PTHR23402">
    <property type="entry name" value="PROTEASE FAMILY C15 PYROGLUTAMYL-PEPTIDASE I-RELATED"/>
    <property type="match status" value="1"/>
</dbReference>
<evidence type="ECO:0008006" key="8">
    <source>
        <dbReference type="Google" id="ProtNLM"/>
    </source>
</evidence>
<evidence type="ECO:0000256" key="2">
    <source>
        <dbReference type="ARBA" id="ARBA00022490"/>
    </source>
</evidence>
<organism evidence="6 7">
    <name type="scientific">Lagenidium giganteum</name>
    <dbReference type="NCBI Taxonomy" id="4803"/>
    <lineage>
        <taxon>Eukaryota</taxon>
        <taxon>Sar</taxon>
        <taxon>Stramenopiles</taxon>
        <taxon>Oomycota</taxon>
        <taxon>Peronosporomycetes</taxon>
        <taxon>Pythiales</taxon>
        <taxon>Pythiaceae</taxon>
    </lineage>
</organism>
<dbReference type="InterPro" id="IPR000816">
    <property type="entry name" value="Peptidase_C15"/>
</dbReference>
<dbReference type="Pfam" id="PF01470">
    <property type="entry name" value="Peptidase_C15"/>
    <property type="match status" value="1"/>
</dbReference>
<name>A0AAV2YVD2_9STRA</name>
<evidence type="ECO:0000256" key="1">
    <source>
        <dbReference type="ARBA" id="ARBA00006641"/>
    </source>
</evidence>
<comment type="similarity">
    <text evidence="1">Belongs to the peptidase C15 family.</text>
</comment>
<dbReference type="GO" id="GO:0006508">
    <property type="term" value="P:proteolysis"/>
    <property type="evidence" value="ECO:0007669"/>
    <property type="project" value="UniProtKB-KW"/>
</dbReference>
<keyword evidence="7" id="KW-1185">Reference proteome</keyword>
<accession>A0AAV2YVD2</accession>
<evidence type="ECO:0000313" key="7">
    <source>
        <dbReference type="Proteomes" id="UP001146120"/>
    </source>
</evidence>
<protein>
    <recommendedName>
        <fullName evidence="8">Pyroglutamyl-peptidase I</fullName>
    </recommendedName>
</protein>
<reference evidence="6" key="1">
    <citation type="submission" date="2022-11" db="EMBL/GenBank/DDBJ databases">
        <authorList>
            <person name="Morgan W.R."/>
            <person name="Tartar A."/>
        </authorList>
    </citation>
    <scope>NUCLEOTIDE SEQUENCE</scope>
    <source>
        <strain evidence="6">ARSEF 373</strain>
    </source>
</reference>
<dbReference type="SUPFAM" id="SSF53182">
    <property type="entry name" value="Pyrrolidone carboxyl peptidase (pyroglutamate aminopeptidase)"/>
    <property type="match status" value="1"/>
</dbReference>
<dbReference type="InterPro" id="IPR016125">
    <property type="entry name" value="Peptidase_C15-like"/>
</dbReference>
<comment type="caution">
    <text evidence="6">The sequence shown here is derived from an EMBL/GenBank/DDBJ whole genome shotgun (WGS) entry which is preliminary data.</text>
</comment>
<keyword evidence="5" id="KW-0788">Thiol protease</keyword>
<dbReference type="GO" id="GO:0016920">
    <property type="term" value="F:pyroglutamyl-peptidase activity"/>
    <property type="evidence" value="ECO:0007669"/>
    <property type="project" value="InterPro"/>
</dbReference>
<dbReference type="GO" id="GO:0005829">
    <property type="term" value="C:cytosol"/>
    <property type="evidence" value="ECO:0007669"/>
    <property type="project" value="InterPro"/>
</dbReference>
<dbReference type="AlphaFoldDB" id="A0AAV2YVD2"/>
<dbReference type="Gene3D" id="3.40.630.20">
    <property type="entry name" value="Peptidase C15, pyroglutamyl peptidase I-like"/>
    <property type="match status" value="1"/>
</dbReference>
<dbReference type="PRINTS" id="PR00706">
    <property type="entry name" value="PYROGLUPTASE"/>
</dbReference>